<dbReference type="AlphaFoldDB" id="A0A382TJQ2"/>
<accession>A0A382TJQ2</accession>
<protein>
    <submittedName>
        <fullName evidence="1">Uncharacterized protein</fullName>
    </submittedName>
</protein>
<evidence type="ECO:0000313" key="1">
    <source>
        <dbReference type="EMBL" id="SVD21658.1"/>
    </source>
</evidence>
<proteinExistence type="predicted"/>
<name>A0A382TJQ2_9ZZZZ</name>
<gene>
    <name evidence="1" type="ORF">METZ01_LOCUS374512</name>
</gene>
<dbReference type="EMBL" id="UINC01136727">
    <property type="protein sequence ID" value="SVD21658.1"/>
    <property type="molecule type" value="Genomic_DNA"/>
</dbReference>
<sequence>MSIIFLFQLDYVYAQKLLEADLNVNYFGYLLNSLG</sequence>
<reference evidence="1" key="1">
    <citation type="submission" date="2018-05" db="EMBL/GenBank/DDBJ databases">
        <authorList>
            <person name="Lanie J.A."/>
            <person name="Ng W.-L."/>
            <person name="Kazmierczak K.M."/>
            <person name="Andrzejewski T.M."/>
            <person name="Davidsen T.M."/>
            <person name="Wayne K.J."/>
            <person name="Tettelin H."/>
            <person name="Glass J.I."/>
            <person name="Rusch D."/>
            <person name="Podicherti R."/>
            <person name="Tsui H.-C.T."/>
            <person name="Winkler M.E."/>
        </authorList>
    </citation>
    <scope>NUCLEOTIDE SEQUENCE</scope>
</reference>
<organism evidence="1">
    <name type="scientific">marine metagenome</name>
    <dbReference type="NCBI Taxonomy" id="408172"/>
    <lineage>
        <taxon>unclassified sequences</taxon>
        <taxon>metagenomes</taxon>
        <taxon>ecological metagenomes</taxon>
    </lineage>
</organism>